<dbReference type="AlphaFoldDB" id="A0A069AQ01"/>
<dbReference type="Gene3D" id="3.10.450.40">
    <property type="match status" value="1"/>
</dbReference>
<name>A0A069AQ01_CLODI</name>
<dbReference type="EMBL" id="LK932436">
    <property type="protein sequence ID" value="CDS90551.1"/>
    <property type="molecule type" value="Genomic_DNA"/>
</dbReference>
<reference evidence="1" key="1">
    <citation type="submission" date="2014-07" db="EMBL/GenBank/DDBJ databases">
        <authorList>
            <person name="Monot Marc"/>
        </authorList>
    </citation>
    <scope>NUCLEOTIDE SEQUENCE</scope>
    <source>
        <strain evidence="1">7032994</strain>
    </source>
</reference>
<protein>
    <recommendedName>
        <fullName evidence="2">IraD/Gp25-like domain-containing protein</fullName>
    </recommendedName>
</protein>
<dbReference type="SUPFAM" id="SSF160719">
    <property type="entry name" value="gpW/gp25-like"/>
    <property type="match status" value="1"/>
</dbReference>
<accession>A0A069AQ01</accession>
<gene>
    <name evidence="1" type="ORF">BN1097_940001</name>
</gene>
<sequence length="92" mass="10601">MGINWEIADKDQIIQNARNLISVGMFDIPLNRQIGVSREYLDKRKEEAELLLLSEIDRNIDIYEPRAKLKGLSLEEDGLGDYKINVEIIGRD</sequence>
<evidence type="ECO:0008006" key="2">
    <source>
        <dbReference type="Google" id="ProtNLM"/>
    </source>
</evidence>
<proteinExistence type="predicted"/>
<organism evidence="1">
    <name type="scientific">Clostridioides difficile</name>
    <name type="common">Peptoclostridium difficile</name>
    <dbReference type="NCBI Taxonomy" id="1496"/>
    <lineage>
        <taxon>Bacteria</taxon>
        <taxon>Bacillati</taxon>
        <taxon>Bacillota</taxon>
        <taxon>Clostridia</taxon>
        <taxon>Peptostreptococcales</taxon>
        <taxon>Peptostreptococcaceae</taxon>
        <taxon>Clostridioides</taxon>
    </lineage>
</organism>
<evidence type="ECO:0000313" key="1">
    <source>
        <dbReference type="EMBL" id="CDS90551.1"/>
    </source>
</evidence>
<dbReference type="RefSeq" id="WP_042294060.1">
    <property type="nucleotide sequence ID" value="NZ_LK932436.1"/>
</dbReference>